<dbReference type="Gene3D" id="1.10.287.130">
    <property type="match status" value="1"/>
</dbReference>
<dbReference type="Gene3D" id="3.30.565.10">
    <property type="entry name" value="Histidine kinase-like ATPase, C-terminal domain"/>
    <property type="match status" value="1"/>
</dbReference>
<dbReference type="InterPro" id="IPR036097">
    <property type="entry name" value="HisK_dim/P_sf"/>
</dbReference>
<evidence type="ECO:0000259" key="17">
    <source>
        <dbReference type="PROSITE" id="PS50885"/>
    </source>
</evidence>
<dbReference type="AlphaFoldDB" id="A0A1H8ZFT9"/>
<dbReference type="SUPFAM" id="SSF55874">
    <property type="entry name" value="ATPase domain of HSP90 chaperone/DNA topoisomerase II/histidine kinase"/>
    <property type="match status" value="1"/>
</dbReference>
<keyword evidence="10 18" id="KW-0418">Kinase</keyword>
<keyword evidence="13" id="KW-0902">Two-component regulatory system</keyword>
<keyword evidence="8 15" id="KW-0812">Transmembrane</keyword>
<evidence type="ECO:0000256" key="8">
    <source>
        <dbReference type="ARBA" id="ARBA00022692"/>
    </source>
</evidence>
<dbReference type="PANTHER" id="PTHR44936">
    <property type="entry name" value="SENSOR PROTEIN CREC"/>
    <property type="match status" value="1"/>
</dbReference>
<dbReference type="EMBL" id="FOEP01000001">
    <property type="protein sequence ID" value="SEP63234.1"/>
    <property type="molecule type" value="Genomic_DNA"/>
</dbReference>
<dbReference type="GO" id="GO:0005886">
    <property type="term" value="C:plasma membrane"/>
    <property type="evidence" value="ECO:0007669"/>
    <property type="project" value="UniProtKB-SubCell"/>
</dbReference>
<feature type="transmembrane region" description="Helical" evidence="15">
    <location>
        <begin position="162"/>
        <end position="181"/>
    </location>
</feature>
<dbReference type="PANTHER" id="PTHR44936:SF5">
    <property type="entry name" value="SENSOR HISTIDINE KINASE ENVZ"/>
    <property type="match status" value="1"/>
</dbReference>
<evidence type="ECO:0000313" key="19">
    <source>
        <dbReference type="Proteomes" id="UP000198634"/>
    </source>
</evidence>
<keyword evidence="14 15" id="KW-0472">Membrane</keyword>
<keyword evidence="5" id="KW-0997">Cell inner membrane</keyword>
<keyword evidence="6" id="KW-0597">Phosphoprotein</keyword>
<dbReference type="SMART" id="SM00387">
    <property type="entry name" value="HATPase_c"/>
    <property type="match status" value="1"/>
</dbReference>
<dbReference type="SMART" id="SM00388">
    <property type="entry name" value="HisKA"/>
    <property type="match status" value="1"/>
</dbReference>
<dbReference type="InterPro" id="IPR004358">
    <property type="entry name" value="Sig_transdc_His_kin-like_C"/>
</dbReference>
<organism evidence="18 19">
    <name type="scientific">Thalassovita taeanensis</name>
    <dbReference type="NCBI Taxonomy" id="657014"/>
    <lineage>
        <taxon>Bacteria</taxon>
        <taxon>Pseudomonadati</taxon>
        <taxon>Pseudomonadota</taxon>
        <taxon>Alphaproteobacteria</taxon>
        <taxon>Rhodobacterales</taxon>
        <taxon>Roseobacteraceae</taxon>
        <taxon>Thalassovita</taxon>
    </lineage>
</organism>
<reference evidence="18 19" key="1">
    <citation type="submission" date="2016-10" db="EMBL/GenBank/DDBJ databases">
        <authorList>
            <person name="de Groot N.N."/>
        </authorList>
    </citation>
    <scope>NUCLEOTIDE SEQUENCE [LARGE SCALE GENOMIC DNA]</scope>
    <source>
        <strain evidence="18 19">DSM 22007</strain>
    </source>
</reference>
<evidence type="ECO:0000256" key="11">
    <source>
        <dbReference type="ARBA" id="ARBA00022840"/>
    </source>
</evidence>
<evidence type="ECO:0000256" key="12">
    <source>
        <dbReference type="ARBA" id="ARBA00022989"/>
    </source>
</evidence>
<evidence type="ECO:0000256" key="3">
    <source>
        <dbReference type="ARBA" id="ARBA00012438"/>
    </source>
</evidence>
<evidence type="ECO:0000256" key="1">
    <source>
        <dbReference type="ARBA" id="ARBA00000085"/>
    </source>
</evidence>
<evidence type="ECO:0000256" key="14">
    <source>
        <dbReference type="ARBA" id="ARBA00023136"/>
    </source>
</evidence>
<proteinExistence type="predicted"/>
<keyword evidence="7" id="KW-0808">Transferase</keyword>
<evidence type="ECO:0000256" key="7">
    <source>
        <dbReference type="ARBA" id="ARBA00022679"/>
    </source>
</evidence>
<accession>A0A1H8ZFT9</accession>
<evidence type="ECO:0000256" key="2">
    <source>
        <dbReference type="ARBA" id="ARBA00004429"/>
    </source>
</evidence>
<dbReference type="GO" id="GO:0005524">
    <property type="term" value="F:ATP binding"/>
    <property type="evidence" value="ECO:0007669"/>
    <property type="project" value="UniProtKB-KW"/>
</dbReference>
<dbReference type="Pfam" id="PF00672">
    <property type="entry name" value="HAMP"/>
    <property type="match status" value="1"/>
</dbReference>
<comment type="subcellular location">
    <subcellularLocation>
        <location evidence="2">Cell inner membrane</location>
        <topology evidence="2">Multi-pass membrane protein</topology>
    </subcellularLocation>
</comment>
<keyword evidence="12 15" id="KW-1133">Transmembrane helix</keyword>
<dbReference type="Pfam" id="PF02518">
    <property type="entry name" value="HATPase_c"/>
    <property type="match status" value="1"/>
</dbReference>
<dbReference type="RefSeq" id="WP_090267673.1">
    <property type="nucleotide sequence ID" value="NZ_FOEP01000001.1"/>
</dbReference>
<keyword evidence="4" id="KW-1003">Cell membrane</keyword>
<dbReference type="PRINTS" id="PR00344">
    <property type="entry name" value="BCTRLSENSOR"/>
</dbReference>
<dbReference type="InterPro" id="IPR003594">
    <property type="entry name" value="HATPase_dom"/>
</dbReference>
<evidence type="ECO:0000256" key="4">
    <source>
        <dbReference type="ARBA" id="ARBA00022475"/>
    </source>
</evidence>
<evidence type="ECO:0000313" key="18">
    <source>
        <dbReference type="EMBL" id="SEP63234.1"/>
    </source>
</evidence>
<dbReference type="InterPro" id="IPR036890">
    <property type="entry name" value="HATPase_C_sf"/>
</dbReference>
<dbReference type="InterPro" id="IPR003660">
    <property type="entry name" value="HAMP_dom"/>
</dbReference>
<dbReference type="CDD" id="cd00082">
    <property type="entry name" value="HisKA"/>
    <property type="match status" value="1"/>
</dbReference>
<keyword evidence="19" id="KW-1185">Reference proteome</keyword>
<evidence type="ECO:0000256" key="6">
    <source>
        <dbReference type="ARBA" id="ARBA00022553"/>
    </source>
</evidence>
<dbReference type="InterPro" id="IPR005467">
    <property type="entry name" value="His_kinase_dom"/>
</dbReference>
<dbReference type="Pfam" id="PF00512">
    <property type="entry name" value="HisKA"/>
    <property type="match status" value="1"/>
</dbReference>
<protein>
    <recommendedName>
        <fullName evidence="3">histidine kinase</fullName>
        <ecNumber evidence="3">2.7.13.3</ecNumber>
    </recommendedName>
</protein>
<dbReference type="Proteomes" id="UP000198634">
    <property type="component" value="Unassembled WGS sequence"/>
</dbReference>
<comment type="catalytic activity">
    <reaction evidence="1">
        <text>ATP + protein L-histidine = ADP + protein N-phospho-L-histidine.</text>
        <dbReference type="EC" id="2.7.13.3"/>
    </reaction>
</comment>
<evidence type="ECO:0000256" key="15">
    <source>
        <dbReference type="SAM" id="Phobius"/>
    </source>
</evidence>
<dbReference type="STRING" id="657014.SAMN04488092_101430"/>
<gene>
    <name evidence="18" type="ORF">SAMN04488092_101430</name>
</gene>
<dbReference type="EC" id="2.7.13.3" evidence="3"/>
<evidence type="ECO:0000256" key="9">
    <source>
        <dbReference type="ARBA" id="ARBA00022741"/>
    </source>
</evidence>
<dbReference type="SUPFAM" id="SSF47384">
    <property type="entry name" value="Homodimeric domain of signal transducing histidine kinase"/>
    <property type="match status" value="1"/>
</dbReference>
<dbReference type="PROSITE" id="PS50885">
    <property type="entry name" value="HAMP"/>
    <property type="match status" value="1"/>
</dbReference>
<evidence type="ECO:0000256" key="5">
    <source>
        <dbReference type="ARBA" id="ARBA00022519"/>
    </source>
</evidence>
<evidence type="ECO:0000256" key="10">
    <source>
        <dbReference type="ARBA" id="ARBA00022777"/>
    </source>
</evidence>
<dbReference type="PROSITE" id="PS50109">
    <property type="entry name" value="HIS_KIN"/>
    <property type="match status" value="1"/>
</dbReference>
<feature type="domain" description="HAMP" evidence="17">
    <location>
        <begin position="182"/>
        <end position="233"/>
    </location>
</feature>
<dbReference type="OrthoDB" id="9804645at2"/>
<keyword evidence="11" id="KW-0067">ATP-binding</keyword>
<feature type="domain" description="Histidine kinase" evidence="16">
    <location>
        <begin position="241"/>
        <end position="441"/>
    </location>
</feature>
<dbReference type="InterPro" id="IPR003661">
    <property type="entry name" value="HisK_dim/P_dom"/>
</dbReference>
<keyword evidence="9" id="KW-0547">Nucleotide-binding</keyword>
<evidence type="ECO:0000256" key="13">
    <source>
        <dbReference type="ARBA" id="ARBA00023012"/>
    </source>
</evidence>
<name>A0A1H8ZFT9_9RHOB</name>
<dbReference type="InterPro" id="IPR050980">
    <property type="entry name" value="2C_sensor_his_kinase"/>
</dbReference>
<dbReference type="GO" id="GO:0000155">
    <property type="term" value="F:phosphorelay sensor kinase activity"/>
    <property type="evidence" value="ECO:0007669"/>
    <property type="project" value="InterPro"/>
</dbReference>
<sequence length="441" mass="48982">MFFSWLKRYLPRGLYTRAALILILPVVALQLVVSVVFIQRHFEGVTRQMTRSASREVRMLIEEANADLPAATVLQELHRLARPLEITVTFPDTAQVPQTSGRRWFDLSGVVVLATFKEALPTLRMVALPDDDDVLVFADTPLGVMELRFDRRRVSASNPHQLFVNMVFFGVLMTLIAFFYLRNQLRPITRLARAAEAFGKGRNLPYRPAGALEVRAAGNAFLDMRARIERQIEQRTLLLSGVSHDLRTPLTRLKLGLSLLDNEDSEAMERDVEDMQRMLDEFLSFTRGTGEGEPEQTDPFQLVSQVVADNQRAGVPVTLVQTEGEDLGCVALRPLAIRRALGNLIENAVRYGNKAEISVVLTEKSLRIRVEDDGPGIPPDQRGEATKPFTRLDSARNQNRGTGVGLGLAIATDIARAHGGVLRLGESNTLGGLRADIVIGR</sequence>
<evidence type="ECO:0000259" key="16">
    <source>
        <dbReference type="PROSITE" id="PS50109"/>
    </source>
</evidence>